<sequence>MITAHLPSGYVLAKLTRAPRQLMPFALLGAILPDFDMFWFHLVNNRAFHHHKYWVHAPGFWLPVALITLAILYRVIRPRVNFPVMQAACLFFGAIFMHVVLDTFTGSIMWLWPLNDTLYEVVTVPARYDNWVWSFILHWTFGAELLIWAAAIYLYFKPLPESSLDAI</sequence>
<evidence type="ECO:0000313" key="3">
    <source>
        <dbReference type="Proteomes" id="UP000640583"/>
    </source>
</evidence>
<keyword evidence="3" id="KW-1185">Reference proteome</keyword>
<accession>A0A8J7LJ90</accession>
<proteinExistence type="predicted"/>
<evidence type="ECO:0000313" key="2">
    <source>
        <dbReference type="EMBL" id="MBI1492200.1"/>
    </source>
</evidence>
<protein>
    <submittedName>
        <fullName evidence="2">Metal-dependent hydrolase</fullName>
    </submittedName>
</protein>
<keyword evidence="1" id="KW-1133">Transmembrane helix</keyword>
<keyword evidence="2" id="KW-0378">Hydrolase</keyword>
<feature type="transmembrane region" description="Helical" evidence="1">
    <location>
        <begin position="88"/>
        <end position="112"/>
    </location>
</feature>
<feature type="transmembrane region" description="Helical" evidence="1">
    <location>
        <begin position="53"/>
        <end position="76"/>
    </location>
</feature>
<name>A0A8J7LJ90_9RHOB</name>
<dbReference type="Pfam" id="PF04307">
    <property type="entry name" value="YdjM"/>
    <property type="match status" value="1"/>
</dbReference>
<comment type="caution">
    <text evidence="2">The sequence shown here is derived from an EMBL/GenBank/DDBJ whole genome shotgun (WGS) entry which is preliminary data.</text>
</comment>
<dbReference type="Proteomes" id="UP000640583">
    <property type="component" value="Unassembled WGS sequence"/>
</dbReference>
<evidence type="ECO:0000256" key="1">
    <source>
        <dbReference type="SAM" id="Phobius"/>
    </source>
</evidence>
<dbReference type="RefSeq" id="WP_228847154.1">
    <property type="nucleotide sequence ID" value="NZ_JADCKQ010000001.1"/>
</dbReference>
<organism evidence="2 3">
    <name type="scientific">Halocynthiibacter styelae</name>
    <dbReference type="NCBI Taxonomy" id="2761955"/>
    <lineage>
        <taxon>Bacteria</taxon>
        <taxon>Pseudomonadati</taxon>
        <taxon>Pseudomonadota</taxon>
        <taxon>Alphaproteobacteria</taxon>
        <taxon>Rhodobacterales</taxon>
        <taxon>Paracoccaceae</taxon>
        <taxon>Halocynthiibacter</taxon>
    </lineage>
</organism>
<dbReference type="GO" id="GO:0016787">
    <property type="term" value="F:hydrolase activity"/>
    <property type="evidence" value="ECO:0007669"/>
    <property type="project" value="UniProtKB-KW"/>
</dbReference>
<dbReference type="EMBL" id="JADCKQ010000001">
    <property type="protein sequence ID" value="MBI1492200.1"/>
    <property type="molecule type" value="Genomic_DNA"/>
</dbReference>
<keyword evidence="1" id="KW-0812">Transmembrane</keyword>
<dbReference type="AlphaFoldDB" id="A0A8J7LJ90"/>
<keyword evidence="1" id="KW-0472">Membrane</keyword>
<feature type="transmembrane region" description="Helical" evidence="1">
    <location>
        <begin position="132"/>
        <end position="156"/>
    </location>
</feature>
<gene>
    <name evidence="2" type="ORF">H1D41_00965</name>
</gene>
<dbReference type="InterPro" id="IPR007404">
    <property type="entry name" value="YdjM-like"/>
</dbReference>
<feature type="transmembrane region" description="Helical" evidence="1">
    <location>
        <begin position="22"/>
        <end position="41"/>
    </location>
</feature>
<reference evidence="2" key="1">
    <citation type="submission" date="2020-10" db="EMBL/GenBank/DDBJ databases">
        <title>Paenihalocynthiibacter styelae gen. nov., sp. nov., isolated from stalked sea squirt Styela clava.</title>
        <authorList>
            <person name="Kim Y.-O."/>
            <person name="Yoon J.-H."/>
        </authorList>
    </citation>
    <scope>NUCLEOTIDE SEQUENCE</scope>
    <source>
        <strain evidence="2">MYP1-1</strain>
    </source>
</reference>